<dbReference type="PANTHER" id="PTHR13061:SF29">
    <property type="entry name" value="GAMMA CARBONIC ANHYDRASE-LIKE 1, MITOCHONDRIAL-RELATED"/>
    <property type="match status" value="1"/>
</dbReference>
<name>A0A485M4G3_9ZZZZ</name>
<dbReference type="CDD" id="cd04645">
    <property type="entry name" value="LbH_gamma_CA_like"/>
    <property type="match status" value="1"/>
</dbReference>
<dbReference type="InterPro" id="IPR011004">
    <property type="entry name" value="Trimer_LpxA-like_sf"/>
</dbReference>
<dbReference type="Pfam" id="PF00132">
    <property type="entry name" value="Hexapep"/>
    <property type="match status" value="2"/>
</dbReference>
<dbReference type="PANTHER" id="PTHR13061">
    <property type="entry name" value="DYNACTIN SUBUNIT P25"/>
    <property type="match status" value="1"/>
</dbReference>
<gene>
    <name evidence="1" type="ORF">SCFA_2310008</name>
</gene>
<dbReference type="AlphaFoldDB" id="A0A485M4G3"/>
<dbReference type="EMBL" id="CAADRN010000148">
    <property type="protein sequence ID" value="VFU13846.1"/>
    <property type="molecule type" value="Genomic_DNA"/>
</dbReference>
<evidence type="ECO:0000313" key="1">
    <source>
        <dbReference type="EMBL" id="VFU13846.1"/>
    </source>
</evidence>
<dbReference type="InterPro" id="IPR001451">
    <property type="entry name" value="Hexapep"/>
</dbReference>
<dbReference type="Gene3D" id="2.160.10.10">
    <property type="entry name" value="Hexapeptide repeat proteins"/>
    <property type="match status" value="1"/>
</dbReference>
<evidence type="ECO:0008006" key="2">
    <source>
        <dbReference type="Google" id="ProtNLM"/>
    </source>
</evidence>
<accession>A0A485M4G3</accession>
<proteinExistence type="predicted"/>
<protein>
    <recommendedName>
        <fullName evidence="2">Gamma carbonic anhydrase family protein</fullName>
    </recommendedName>
</protein>
<reference evidence="1" key="1">
    <citation type="submission" date="2019-03" db="EMBL/GenBank/DDBJ databases">
        <authorList>
            <person name="Hao L."/>
        </authorList>
    </citation>
    <scope>NUCLEOTIDE SEQUENCE</scope>
</reference>
<dbReference type="InterPro" id="IPR050484">
    <property type="entry name" value="Transf_Hexapept/Carb_Anhydrase"/>
</dbReference>
<organism evidence="1">
    <name type="scientific">anaerobic digester metagenome</name>
    <dbReference type="NCBI Taxonomy" id="1263854"/>
    <lineage>
        <taxon>unclassified sequences</taxon>
        <taxon>metagenomes</taxon>
        <taxon>ecological metagenomes</taxon>
    </lineage>
</organism>
<dbReference type="InterPro" id="IPR047324">
    <property type="entry name" value="LbH_gamma_CA-like"/>
</dbReference>
<sequence length="172" mass="18341">MLILPYDGIHPSIDETVFIAPGAIVVGRVEIGPHASIWYNSVVRGDVDTVKIGAMTSIQDGSILHEHAGFPLLVGERVTVGHRVLLHGCTIENDAYIGMGSIVMNGARVCKGAVVGAGSLVLQGMVIPAGMLAVGSPAKVVRVIKESEVNRFYGAVGRYQKMAMMHYKVMEK</sequence>
<dbReference type="SUPFAM" id="SSF51161">
    <property type="entry name" value="Trimeric LpxA-like enzymes"/>
    <property type="match status" value="1"/>
</dbReference>